<evidence type="ECO:0000256" key="6">
    <source>
        <dbReference type="ARBA" id="ARBA00023136"/>
    </source>
</evidence>
<dbReference type="RefSeq" id="XP_069232414.1">
    <property type="nucleotide sequence ID" value="XM_069370508.1"/>
</dbReference>
<evidence type="ECO:0000313" key="10">
    <source>
        <dbReference type="EMBL" id="KAL1589309.1"/>
    </source>
</evidence>
<dbReference type="FunFam" id="1.20.1250.20:FF:000026">
    <property type="entry name" value="MFS quinate transporter QutD"/>
    <property type="match status" value="1"/>
</dbReference>
<feature type="transmembrane region" description="Helical" evidence="8">
    <location>
        <begin position="57"/>
        <end position="80"/>
    </location>
</feature>
<dbReference type="Pfam" id="PF00083">
    <property type="entry name" value="Sugar_tr"/>
    <property type="match status" value="1"/>
</dbReference>
<dbReference type="GO" id="GO:0005351">
    <property type="term" value="F:carbohydrate:proton symporter activity"/>
    <property type="evidence" value="ECO:0007669"/>
    <property type="project" value="TreeGrafter"/>
</dbReference>
<proteinExistence type="inferred from homology"/>
<feature type="transmembrane region" description="Helical" evidence="8">
    <location>
        <begin position="312"/>
        <end position="330"/>
    </location>
</feature>
<dbReference type="InterPro" id="IPR036259">
    <property type="entry name" value="MFS_trans_sf"/>
</dbReference>
<dbReference type="GeneID" id="96003346"/>
<evidence type="ECO:0000313" key="11">
    <source>
        <dbReference type="Proteomes" id="UP000803884"/>
    </source>
</evidence>
<comment type="subcellular location">
    <subcellularLocation>
        <location evidence="1">Membrane</location>
        <topology evidence="1">Multi-pass membrane protein</topology>
    </subcellularLocation>
</comment>
<keyword evidence="4 8" id="KW-0812">Transmembrane</keyword>
<feature type="transmembrane region" description="Helical" evidence="8">
    <location>
        <begin position="185"/>
        <end position="202"/>
    </location>
</feature>
<accession>A0AB34L1S5</accession>
<dbReference type="SUPFAM" id="SSF103473">
    <property type="entry name" value="MFS general substrate transporter"/>
    <property type="match status" value="1"/>
</dbReference>
<keyword evidence="5 8" id="KW-1133">Transmembrane helix</keyword>
<evidence type="ECO:0000256" key="4">
    <source>
        <dbReference type="ARBA" id="ARBA00022692"/>
    </source>
</evidence>
<feature type="domain" description="Major facilitator superfamily (MFS) profile" evidence="9">
    <location>
        <begin position="10"/>
        <end position="464"/>
    </location>
</feature>
<dbReference type="AlphaFoldDB" id="A0AB34L1S5"/>
<dbReference type="InterPro" id="IPR003663">
    <property type="entry name" value="Sugar/inositol_transpt"/>
</dbReference>
<feature type="transmembrane region" description="Helical" evidence="8">
    <location>
        <begin position="438"/>
        <end position="460"/>
    </location>
</feature>
<dbReference type="InterPro" id="IPR050360">
    <property type="entry name" value="MFS_Sugar_Transporters"/>
</dbReference>
<keyword evidence="3 7" id="KW-0813">Transport</keyword>
<evidence type="ECO:0000256" key="7">
    <source>
        <dbReference type="RuleBase" id="RU003346"/>
    </source>
</evidence>
<organism evidence="10 11">
    <name type="scientific">Cladosporium halotolerans</name>
    <dbReference type="NCBI Taxonomy" id="1052096"/>
    <lineage>
        <taxon>Eukaryota</taxon>
        <taxon>Fungi</taxon>
        <taxon>Dikarya</taxon>
        <taxon>Ascomycota</taxon>
        <taxon>Pezizomycotina</taxon>
        <taxon>Dothideomycetes</taxon>
        <taxon>Dothideomycetidae</taxon>
        <taxon>Cladosporiales</taxon>
        <taxon>Cladosporiaceae</taxon>
        <taxon>Cladosporium</taxon>
    </lineage>
</organism>
<evidence type="ECO:0000256" key="5">
    <source>
        <dbReference type="ARBA" id="ARBA00022989"/>
    </source>
</evidence>
<dbReference type="Proteomes" id="UP000803884">
    <property type="component" value="Unassembled WGS sequence"/>
</dbReference>
<feature type="transmembrane region" description="Helical" evidence="8">
    <location>
        <begin position="148"/>
        <end position="165"/>
    </location>
</feature>
<evidence type="ECO:0000256" key="3">
    <source>
        <dbReference type="ARBA" id="ARBA00022448"/>
    </source>
</evidence>
<evidence type="ECO:0000259" key="9">
    <source>
        <dbReference type="PROSITE" id="PS50850"/>
    </source>
</evidence>
<feature type="transmembrane region" description="Helical" evidence="8">
    <location>
        <begin position="407"/>
        <end position="426"/>
    </location>
</feature>
<dbReference type="PANTHER" id="PTHR48022:SF23">
    <property type="entry name" value="MAJOR FACILITATOR SUPERFAMILY (MFS) PROFILE DOMAIN-CONTAINING PROTEIN"/>
    <property type="match status" value="1"/>
</dbReference>
<evidence type="ECO:0000256" key="8">
    <source>
        <dbReference type="SAM" id="Phobius"/>
    </source>
</evidence>
<dbReference type="PROSITE" id="PS00217">
    <property type="entry name" value="SUGAR_TRANSPORT_2"/>
    <property type="match status" value="1"/>
</dbReference>
<evidence type="ECO:0000256" key="1">
    <source>
        <dbReference type="ARBA" id="ARBA00004141"/>
    </source>
</evidence>
<dbReference type="PRINTS" id="PR00171">
    <property type="entry name" value="SUGRTRNSPORT"/>
</dbReference>
<dbReference type="InterPro" id="IPR020846">
    <property type="entry name" value="MFS_dom"/>
</dbReference>
<dbReference type="NCBIfam" id="TIGR00879">
    <property type="entry name" value="SP"/>
    <property type="match status" value="1"/>
</dbReference>
<protein>
    <recommendedName>
        <fullName evidence="9">Major facilitator superfamily (MFS) profile domain-containing protein</fullName>
    </recommendedName>
</protein>
<feature type="transmembrane region" description="Helical" evidence="8">
    <location>
        <begin position="113"/>
        <end position="136"/>
    </location>
</feature>
<comment type="similarity">
    <text evidence="2 7">Belongs to the major facilitator superfamily. Sugar transporter (TC 2.A.1.1) family.</text>
</comment>
<dbReference type="PROSITE" id="PS50850">
    <property type="entry name" value="MFS"/>
    <property type="match status" value="1"/>
</dbReference>
<comment type="caution">
    <text evidence="10">The sequence shown here is derived from an EMBL/GenBank/DDBJ whole genome shotgun (WGS) entry which is preliminary data.</text>
</comment>
<dbReference type="PANTHER" id="PTHR48022">
    <property type="entry name" value="PLASTIDIC GLUCOSE TRANSPORTER 4"/>
    <property type="match status" value="1"/>
</dbReference>
<dbReference type="InterPro" id="IPR005828">
    <property type="entry name" value="MFS_sugar_transport-like"/>
</dbReference>
<gene>
    <name evidence="10" type="ORF">WHR41_01902</name>
</gene>
<name>A0AB34L1S5_9PEZI</name>
<sequence length="524" mass="57172">MFENRRVYLLTAVAYMGAMLFGFDTGVMGSVLAMDSFKNDFGLPLGDDGFSSAENAYVSSNVVSLLTAGSFFGAIAAAFINEKWGRLYTLMGFCFLFNIGAALQTAAHHDLGLIYGGRVISGLGIGGCSAVMSVFVSEAAPPKIRGRIAGLFQEMLVIGSTFAYWLDYGCKLHLPSTTKQWRVPVAMQLVLGGLMFIGLFFLKESPRWLCKKGRHEQAIASLAHVRCKTPDSPEVIQEMAEIRASIEEELNATEGVTWKETLTPGNRKRFIIAFVIMFWQQFSGTNSIGYYAPQIMQTVGLSAADSSMFATGIYGTVKVIATGIFLYIGIDRFGRKKSLVCGGFWMSSMMFIIGAVLATHPPDPSISGVSQASIAMVALIYLYVIGYSASWGPVPWVLVSEIFPTRLRAYGVGLAAATQWLFNFVITKITPSAINSIGWRTFLMFAIFCLAMSVFVWVFVPETKQLTLEEIDVVFGAVSAETRAKDVELAIEVEKSKAGVDHEEGDEKVIADKEEKLKAEAGKA</sequence>
<feature type="transmembrane region" description="Helical" evidence="8">
    <location>
        <begin position="270"/>
        <end position="292"/>
    </location>
</feature>
<keyword evidence="6 8" id="KW-0472">Membrane</keyword>
<feature type="transmembrane region" description="Helical" evidence="8">
    <location>
        <begin position="342"/>
        <end position="360"/>
    </location>
</feature>
<evidence type="ECO:0000256" key="2">
    <source>
        <dbReference type="ARBA" id="ARBA00010992"/>
    </source>
</evidence>
<dbReference type="EMBL" id="JAAQHG020000005">
    <property type="protein sequence ID" value="KAL1589309.1"/>
    <property type="molecule type" value="Genomic_DNA"/>
</dbReference>
<keyword evidence="11" id="KW-1185">Reference proteome</keyword>
<reference evidence="10 11" key="1">
    <citation type="journal article" date="2020" name="Microbiol. Resour. Announc.">
        <title>Draft Genome Sequence of a Cladosporium Species Isolated from the Mesophotic Ascidian Didemnum maculosum.</title>
        <authorList>
            <person name="Gioti A."/>
            <person name="Siaperas R."/>
            <person name="Nikolaivits E."/>
            <person name="Le Goff G."/>
            <person name="Ouazzani J."/>
            <person name="Kotoulas G."/>
            <person name="Topakas E."/>
        </authorList>
    </citation>
    <scope>NUCLEOTIDE SEQUENCE [LARGE SCALE GENOMIC DNA]</scope>
    <source>
        <strain evidence="10 11">TM138-S3</strain>
    </source>
</reference>
<dbReference type="CDD" id="cd17356">
    <property type="entry name" value="MFS_HXT"/>
    <property type="match status" value="1"/>
</dbReference>
<feature type="transmembrane region" description="Helical" evidence="8">
    <location>
        <begin position="87"/>
        <end position="107"/>
    </location>
</feature>
<dbReference type="GO" id="GO:0016020">
    <property type="term" value="C:membrane"/>
    <property type="evidence" value="ECO:0007669"/>
    <property type="project" value="UniProtKB-SubCell"/>
</dbReference>
<dbReference type="InterPro" id="IPR005829">
    <property type="entry name" value="Sugar_transporter_CS"/>
</dbReference>
<dbReference type="Gene3D" id="1.20.1250.20">
    <property type="entry name" value="MFS general substrate transporter like domains"/>
    <property type="match status" value="1"/>
</dbReference>